<evidence type="ECO:0000256" key="1">
    <source>
        <dbReference type="SAM" id="MobiDB-lite"/>
    </source>
</evidence>
<evidence type="ECO:0000313" key="2">
    <source>
        <dbReference type="EMBL" id="OWK32044.1"/>
    </source>
</evidence>
<evidence type="ECO:0000313" key="3">
    <source>
        <dbReference type="Proteomes" id="UP000197783"/>
    </source>
</evidence>
<comment type="caution">
    <text evidence="2">The sequence shown here is derived from an EMBL/GenBank/DDBJ whole genome shotgun (WGS) entry which is preliminary data.</text>
</comment>
<gene>
    <name evidence="2" type="ORF">SPMU_03650</name>
</gene>
<dbReference type="EMBL" id="NBBJ01000001">
    <property type="protein sequence ID" value="OWK32044.1"/>
    <property type="molecule type" value="Genomic_DNA"/>
</dbReference>
<sequence>MKQGASHSQAMQRVRVGMVGLAAVILLIGLASALFSAANRQQSSTAATSAGEVANMTATNTMAADADNEPLAQLGVAPSAAEASPTPEKTTK</sequence>
<keyword evidence="3" id="KW-1185">Reference proteome</keyword>
<protein>
    <submittedName>
        <fullName evidence="2">Uncharacterized protein</fullName>
    </submittedName>
</protein>
<dbReference type="RefSeq" id="WP_088331350.1">
    <property type="nucleotide sequence ID" value="NZ_NBBJ01000001.1"/>
</dbReference>
<reference evidence="2 3" key="1">
    <citation type="submission" date="2017-03" db="EMBL/GenBank/DDBJ databases">
        <title>Genome sequence of Sphingomonas mucosissima DSM 17494.</title>
        <authorList>
            <person name="Poehlein A."/>
            <person name="Wuebbeler J.H."/>
            <person name="Steinbuechel A."/>
            <person name="Daniel R."/>
        </authorList>
    </citation>
    <scope>NUCLEOTIDE SEQUENCE [LARGE SCALE GENOMIC DNA]</scope>
    <source>
        <strain evidence="2 3">DSM 17494</strain>
    </source>
</reference>
<organism evidence="2 3">
    <name type="scientific">Sphingomonas mucosissima</name>
    <dbReference type="NCBI Taxonomy" id="370959"/>
    <lineage>
        <taxon>Bacteria</taxon>
        <taxon>Pseudomonadati</taxon>
        <taxon>Pseudomonadota</taxon>
        <taxon>Alphaproteobacteria</taxon>
        <taxon>Sphingomonadales</taxon>
        <taxon>Sphingomonadaceae</taxon>
        <taxon>Sphingomonas</taxon>
    </lineage>
</organism>
<name>A0A245ZQM3_9SPHN</name>
<feature type="compositionally biased region" description="Low complexity" evidence="1">
    <location>
        <begin position="77"/>
        <end position="92"/>
    </location>
</feature>
<proteinExistence type="predicted"/>
<feature type="region of interest" description="Disordered" evidence="1">
    <location>
        <begin position="64"/>
        <end position="92"/>
    </location>
</feature>
<accession>A0A245ZQM3</accession>
<dbReference type="Proteomes" id="UP000197783">
    <property type="component" value="Unassembled WGS sequence"/>
</dbReference>
<dbReference type="AlphaFoldDB" id="A0A245ZQM3"/>